<accession>F8CMV6</accession>
<name>F8CMV6_MYXFH</name>
<dbReference type="EMBL" id="CP002830">
    <property type="protein sequence ID" value="AEI66578.1"/>
    <property type="molecule type" value="Genomic_DNA"/>
</dbReference>
<reference evidence="1 2" key="1">
    <citation type="journal article" date="2011" name="J. Bacteriol.">
        <title>Genome sequence of the halotolerant marine bacterium Myxococcus fulvus HW-1.</title>
        <authorList>
            <person name="Li Z.F."/>
            <person name="Li X."/>
            <person name="Liu H."/>
            <person name="Liu X."/>
            <person name="Han K."/>
            <person name="Wu Z.H."/>
            <person name="Hu W."/>
            <person name="Li F.F."/>
            <person name="Li Y.Z."/>
        </authorList>
    </citation>
    <scope>NUCLEOTIDE SEQUENCE [LARGE SCALE GENOMIC DNA]</scope>
    <source>
        <strain evidence="2">ATCC BAA-855 / HW-1</strain>
    </source>
</reference>
<protein>
    <submittedName>
        <fullName evidence="1">Uncharacterized protein</fullName>
    </submittedName>
</protein>
<evidence type="ECO:0000313" key="1">
    <source>
        <dbReference type="EMBL" id="AEI66578.1"/>
    </source>
</evidence>
<dbReference type="Proteomes" id="UP000000488">
    <property type="component" value="Chromosome"/>
</dbReference>
<proteinExistence type="predicted"/>
<evidence type="ECO:0000313" key="2">
    <source>
        <dbReference type="Proteomes" id="UP000000488"/>
    </source>
</evidence>
<dbReference type="AlphaFoldDB" id="F8CMV6"/>
<dbReference type="KEGG" id="mfu:LILAB_23415"/>
<gene>
    <name evidence="1" type="ordered locus">LILAB_23415</name>
</gene>
<dbReference type="HOGENOM" id="CLU_1729413_0_0_7"/>
<sequence>MIIASYEGDPFGRELAERQCQQNYDNCYLQSYGYCGDGYCHSQGGENCSSCAGDCTAIITTDKGTVTRNCRVVPDAVYPDFLAGGIQDGGYCYYRVYQDYASVCESYRITETYNTCGNPPYTTQETYEGTTKSFHSRVQVGWEPRFGPCTL</sequence>
<organism evidence="1 2">
    <name type="scientific">Myxococcus fulvus (strain ATCC BAA-855 / HW-1)</name>
    <dbReference type="NCBI Taxonomy" id="483219"/>
    <lineage>
        <taxon>Bacteria</taxon>
        <taxon>Pseudomonadati</taxon>
        <taxon>Myxococcota</taxon>
        <taxon>Myxococcia</taxon>
        <taxon>Myxococcales</taxon>
        <taxon>Cystobacterineae</taxon>
        <taxon>Myxococcaceae</taxon>
        <taxon>Myxococcus</taxon>
    </lineage>
</organism>